<accession>A0AAJ0IAB3</accession>
<comment type="caution">
    <text evidence="1">The sequence shown here is derived from an EMBL/GenBank/DDBJ whole genome shotgun (WGS) entry which is preliminary data.</text>
</comment>
<dbReference type="RefSeq" id="XP_062694257.1">
    <property type="nucleotide sequence ID" value="XM_062837036.1"/>
</dbReference>
<proteinExistence type="predicted"/>
<gene>
    <name evidence="1" type="ORF">B0T23DRAFT_377565</name>
</gene>
<sequence length="111" mass="12363">MEESGEAIALVRKFHLMDSRLVKLGFAGCSHVEGPRGFRDLQTLNVVQDSWVEIDLLGTKYCTWGRVVIVNVPKCRALNQMGLFLTAPPGDPGPWASAVHNLWRGEGFIRK</sequence>
<keyword evidence="2" id="KW-1185">Reference proteome</keyword>
<reference evidence="1 2" key="1">
    <citation type="journal article" date="2023" name="Mol. Phylogenet. Evol.">
        <title>Genome-scale phylogeny and comparative genomics of the fungal order Sordariales.</title>
        <authorList>
            <person name="Hensen N."/>
            <person name="Bonometti L."/>
            <person name="Westerberg I."/>
            <person name="Brannstrom I.O."/>
            <person name="Guillou S."/>
            <person name="Cros-Aarteil S."/>
            <person name="Calhoun S."/>
            <person name="Haridas S."/>
            <person name="Kuo A."/>
            <person name="Mondo S."/>
            <person name="Pangilinan J."/>
            <person name="Riley R."/>
            <person name="LaButti K."/>
            <person name="Andreopoulos B."/>
            <person name="Lipzen A."/>
            <person name="Chen C."/>
            <person name="Yan M."/>
            <person name="Daum C."/>
            <person name="Ng V."/>
            <person name="Clum A."/>
            <person name="Steindorff A."/>
            <person name="Ohm R.A."/>
            <person name="Martin F."/>
            <person name="Silar P."/>
            <person name="Natvig D.O."/>
            <person name="Lalanne C."/>
            <person name="Gautier V."/>
            <person name="Ament-Velasquez S.L."/>
            <person name="Kruys A."/>
            <person name="Hutchinson M.I."/>
            <person name="Powell A.J."/>
            <person name="Barry K."/>
            <person name="Miller A.N."/>
            <person name="Grigoriev I.V."/>
            <person name="Debuchy R."/>
            <person name="Gladieux P."/>
            <person name="Hiltunen Thoren M."/>
            <person name="Johannesson H."/>
        </authorList>
    </citation>
    <scope>NUCLEOTIDE SEQUENCE [LARGE SCALE GENOMIC DNA]</scope>
    <source>
        <strain evidence="1 2">FGSC 10403</strain>
    </source>
</reference>
<dbReference type="AlphaFoldDB" id="A0AAJ0IAB3"/>
<evidence type="ECO:0000313" key="2">
    <source>
        <dbReference type="Proteomes" id="UP001285908"/>
    </source>
</evidence>
<dbReference type="EMBL" id="JAULSX010000003">
    <property type="protein sequence ID" value="KAK3494828.1"/>
    <property type="molecule type" value="Genomic_DNA"/>
</dbReference>
<dbReference type="GeneID" id="87874658"/>
<name>A0AAJ0IAB3_9PEZI</name>
<organism evidence="1 2">
    <name type="scientific">Neurospora hispaniola</name>
    <dbReference type="NCBI Taxonomy" id="588809"/>
    <lineage>
        <taxon>Eukaryota</taxon>
        <taxon>Fungi</taxon>
        <taxon>Dikarya</taxon>
        <taxon>Ascomycota</taxon>
        <taxon>Pezizomycotina</taxon>
        <taxon>Sordariomycetes</taxon>
        <taxon>Sordariomycetidae</taxon>
        <taxon>Sordariales</taxon>
        <taxon>Sordariaceae</taxon>
        <taxon>Neurospora</taxon>
    </lineage>
</organism>
<protein>
    <submittedName>
        <fullName evidence="1">Uncharacterized protein</fullName>
    </submittedName>
</protein>
<evidence type="ECO:0000313" key="1">
    <source>
        <dbReference type="EMBL" id="KAK3494828.1"/>
    </source>
</evidence>
<dbReference type="Proteomes" id="UP001285908">
    <property type="component" value="Unassembled WGS sequence"/>
</dbReference>